<dbReference type="GO" id="GO:0005096">
    <property type="term" value="F:GTPase activator activity"/>
    <property type="evidence" value="ECO:0007669"/>
    <property type="project" value="UniProtKB-KW"/>
</dbReference>
<accession>A0A1Y2FMM6</accession>
<feature type="region of interest" description="Disordered" evidence="2">
    <location>
        <begin position="196"/>
        <end position="246"/>
    </location>
</feature>
<dbReference type="SUPFAM" id="SSF50729">
    <property type="entry name" value="PH domain-like"/>
    <property type="match status" value="1"/>
</dbReference>
<dbReference type="InterPro" id="IPR050729">
    <property type="entry name" value="Rho-GAP"/>
</dbReference>
<dbReference type="InterPro" id="IPR036871">
    <property type="entry name" value="PX_dom_sf"/>
</dbReference>
<dbReference type="PROSITE" id="PS50003">
    <property type="entry name" value="PH_DOMAIN"/>
    <property type="match status" value="1"/>
</dbReference>
<feature type="compositionally biased region" description="Low complexity" evidence="2">
    <location>
        <begin position="566"/>
        <end position="578"/>
    </location>
</feature>
<dbReference type="SMART" id="SM00312">
    <property type="entry name" value="PX"/>
    <property type="match status" value="1"/>
</dbReference>
<dbReference type="InterPro" id="IPR011993">
    <property type="entry name" value="PH-like_dom_sf"/>
</dbReference>
<feature type="compositionally biased region" description="Low complexity" evidence="2">
    <location>
        <begin position="919"/>
        <end position="936"/>
    </location>
</feature>
<dbReference type="Gene3D" id="2.30.29.30">
    <property type="entry name" value="Pleckstrin-homology domain (PH domain)/Phosphotyrosine-binding domain (PTB)"/>
    <property type="match status" value="1"/>
</dbReference>
<comment type="caution">
    <text evidence="6">The sequence shown here is derived from an EMBL/GenBank/DDBJ whole genome shotgun (WGS) entry which is preliminary data.</text>
</comment>
<dbReference type="CDD" id="cd06093">
    <property type="entry name" value="PX_domain"/>
    <property type="match status" value="1"/>
</dbReference>
<evidence type="ECO:0000259" key="5">
    <source>
        <dbReference type="PROSITE" id="PS50238"/>
    </source>
</evidence>
<dbReference type="GO" id="GO:0007165">
    <property type="term" value="P:signal transduction"/>
    <property type="evidence" value="ECO:0007669"/>
    <property type="project" value="InterPro"/>
</dbReference>
<keyword evidence="7" id="KW-1185">Reference proteome</keyword>
<sequence length="1008" mass="113999">MAETNQNNVVNATSNNIQIIQNNQTLNIPIQGGNVEAILQNIIAERDALRTQNLSLWNIIEKQRTMIQKLQNQIAVMQSQKKKGNKHSEKSITTDDKKDKKGMNHPLPDIPMNTIRVPEGAPAPSQRGTSFTPQQRSGTNSSSQNQMGALLNEKYIRKGSAPNIKDHEVIYDLKNRVRSNSENALIEDTIASNYEMGTETINDTDNDDNLEDRPLRTDSSGNYSPPHPERLSSTKNGKNKQPKISSSLSIPIQVDTVRVKVIGSLIKVNEKGKEIVSFIILISRLNNNGNEENGKIEKTYNDFIQLDTKLRIQNDKSLVTKMGKLPDKNLFNSNSPTKRDQRKIELELYLQNLISVFKNNKDLESFLATNVVETQINAANNEKMAQSTKEGYLIKKGKNFGGWKTRYFVLADNIFSYYDSFGGSFGGTIKLKHSQVISLSDEANDYRHGFMIMEHKKQNVEGSNEKVTGKHILCAENDEERDEWIIALGQAIEAINQNPELMDSEKNSVNNIETVNNNENIYDSMDEVDESQPSLNFGSSNSIQNGYQNQMYVPTQPMSTSLKNKQQSIPNSQSSSYSEFDFQKSGDFVDENERLMQQVVEPPFGISTPSLSNASPSSQKKLKKPKEEKKKRLWGRNKNKQNENSKSGSKKLVFGLSLSEAIAASKIKANYELPAVVYRCIEYLDANDAQNEEGIYRLSGSASTIQALKDKFNNESDYDLLNADEYYDIHAVAGLLKLFLRELSEPILTRELQQKFLHIPELDSRNQKIYELANLISLLPLENYTLLRCLSAHLVRIVQNSSVNKMTLHNITIVFSPTLNIPAGVFMLLLSEFQIIFCWTNQQQLQQQLIPDEEQQKFYMAQQYQLQQQQMHMQQQQMYSPKLQNKTVSANNIQSLGNSTQNQGMSNMPHSMTMPLMQNLSGYNNMSNGSSNSSLSQDALPPKPLNPQINKLQNEHSNRNSVSYMDGLPEHMKLNEMMAMKKGQKLDNPHEYDDGIEVLKVVDSSGEE</sequence>
<evidence type="ECO:0000313" key="7">
    <source>
        <dbReference type="Proteomes" id="UP000193920"/>
    </source>
</evidence>
<dbReference type="PROSITE" id="PS50238">
    <property type="entry name" value="RHOGAP"/>
    <property type="match status" value="1"/>
</dbReference>
<dbReference type="InterPro" id="IPR001849">
    <property type="entry name" value="PH_domain"/>
</dbReference>
<dbReference type="STRING" id="1754190.A0A1Y2FMM6"/>
<feature type="domain" description="PX" evidence="4">
    <location>
        <begin position="256"/>
        <end position="383"/>
    </location>
</feature>
<feature type="compositionally biased region" description="Basic and acidic residues" evidence="2">
    <location>
        <begin position="86"/>
        <end position="102"/>
    </location>
</feature>
<dbReference type="GO" id="GO:0005737">
    <property type="term" value="C:cytoplasm"/>
    <property type="evidence" value="ECO:0007669"/>
    <property type="project" value="TreeGrafter"/>
</dbReference>
<gene>
    <name evidence="6" type="ORF">LY90DRAFT_697083</name>
</gene>
<dbReference type="InterPro" id="IPR001683">
    <property type="entry name" value="PX_dom"/>
</dbReference>
<dbReference type="Pfam" id="PF00169">
    <property type="entry name" value="PH"/>
    <property type="match status" value="1"/>
</dbReference>
<keyword evidence="1" id="KW-0343">GTPase activation</keyword>
<protein>
    <submittedName>
        <fullName evidence="6">RhoGAP-domain-containing protein</fullName>
    </submittedName>
</protein>
<feature type="region of interest" description="Disordered" evidence="2">
    <location>
        <begin position="918"/>
        <end position="962"/>
    </location>
</feature>
<dbReference type="InterPro" id="IPR000198">
    <property type="entry name" value="RhoGAP_dom"/>
</dbReference>
<proteinExistence type="predicted"/>
<feature type="region of interest" description="Disordered" evidence="2">
    <location>
        <begin position="77"/>
        <end position="145"/>
    </location>
</feature>
<dbReference type="OrthoDB" id="185175at2759"/>
<dbReference type="Gene3D" id="1.10.555.10">
    <property type="entry name" value="Rho GTPase activation protein"/>
    <property type="match status" value="1"/>
</dbReference>
<dbReference type="SMART" id="SM00324">
    <property type="entry name" value="RhoGAP"/>
    <property type="match status" value="1"/>
</dbReference>
<dbReference type="Pfam" id="PF00620">
    <property type="entry name" value="RhoGAP"/>
    <property type="match status" value="1"/>
</dbReference>
<feature type="compositionally biased region" description="Low complexity" evidence="2">
    <location>
        <begin position="607"/>
        <end position="618"/>
    </location>
</feature>
<dbReference type="PROSITE" id="PS50195">
    <property type="entry name" value="PX"/>
    <property type="match status" value="1"/>
</dbReference>
<organism evidence="6 7">
    <name type="scientific">Neocallimastix californiae</name>
    <dbReference type="NCBI Taxonomy" id="1754190"/>
    <lineage>
        <taxon>Eukaryota</taxon>
        <taxon>Fungi</taxon>
        <taxon>Fungi incertae sedis</taxon>
        <taxon>Chytridiomycota</taxon>
        <taxon>Chytridiomycota incertae sedis</taxon>
        <taxon>Neocallimastigomycetes</taxon>
        <taxon>Neocallimastigales</taxon>
        <taxon>Neocallimastigaceae</taxon>
        <taxon>Neocallimastix</taxon>
    </lineage>
</organism>
<dbReference type="InterPro" id="IPR008936">
    <property type="entry name" value="Rho_GTPase_activation_prot"/>
</dbReference>
<feature type="domain" description="PH" evidence="3">
    <location>
        <begin position="386"/>
        <end position="493"/>
    </location>
</feature>
<feature type="domain" description="Rho-GAP" evidence="5">
    <location>
        <begin position="656"/>
        <end position="857"/>
    </location>
</feature>
<evidence type="ECO:0000313" key="6">
    <source>
        <dbReference type="EMBL" id="ORY85240.1"/>
    </source>
</evidence>
<dbReference type="Proteomes" id="UP000193920">
    <property type="component" value="Unassembled WGS sequence"/>
</dbReference>
<feature type="region of interest" description="Disordered" evidence="2">
    <location>
        <begin position="603"/>
        <end position="647"/>
    </location>
</feature>
<dbReference type="SMART" id="SM00233">
    <property type="entry name" value="PH"/>
    <property type="match status" value="1"/>
</dbReference>
<evidence type="ECO:0000256" key="2">
    <source>
        <dbReference type="SAM" id="MobiDB-lite"/>
    </source>
</evidence>
<dbReference type="Gene3D" id="3.30.1520.10">
    <property type="entry name" value="Phox-like domain"/>
    <property type="match status" value="1"/>
</dbReference>
<feature type="region of interest" description="Disordered" evidence="2">
    <location>
        <begin position="558"/>
        <end position="580"/>
    </location>
</feature>
<dbReference type="PANTHER" id="PTHR23176">
    <property type="entry name" value="RHO/RAC/CDC GTPASE-ACTIVATING PROTEIN"/>
    <property type="match status" value="1"/>
</dbReference>
<dbReference type="EMBL" id="MCOG01000004">
    <property type="protein sequence ID" value="ORY85240.1"/>
    <property type="molecule type" value="Genomic_DNA"/>
</dbReference>
<dbReference type="GO" id="GO:0035091">
    <property type="term" value="F:phosphatidylinositol binding"/>
    <property type="evidence" value="ECO:0007669"/>
    <property type="project" value="InterPro"/>
</dbReference>
<dbReference type="SUPFAM" id="SSF48350">
    <property type="entry name" value="GTPase activation domain, GAP"/>
    <property type="match status" value="1"/>
</dbReference>
<feature type="compositionally biased region" description="Polar residues" evidence="2">
    <location>
        <begin position="126"/>
        <end position="145"/>
    </location>
</feature>
<dbReference type="SUPFAM" id="SSF64268">
    <property type="entry name" value="PX domain"/>
    <property type="match status" value="1"/>
</dbReference>
<evidence type="ECO:0000256" key="1">
    <source>
        <dbReference type="ARBA" id="ARBA00022468"/>
    </source>
</evidence>
<dbReference type="PANTHER" id="PTHR23176:SF129">
    <property type="entry name" value="RHO GTPASE ACTIVATING PROTEIN AT 16F, ISOFORM E-RELATED"/>
    <property type="match status" value="1"/>
</dbReference>
<name>A0A1Y2FMM6_9FUNG</name>
<dbReference type="AlphaFoldDB" id="A0A1Y2FMM6"/>
<evidence type="ECO:0000259" key="4">
    <source>
        <dbReference type="PROSITE" id="PS50195"/>
    </source>
</evidence>
<reference evidence="6 7" key="1">
    <citation type="submission" date="2016-08" db="EMBL/GenBank/DDBJ databases">
        <title>A Parts List for Fungal Cellulosomes Revealed by Comparative Genomics.</title>
        <authorList>
            <consortium name="DOE Joint Genome Institute"/>
            <person name="Haitjema C.H."/>
            <person name="Gilmore S.P."/>
            <person name="Henske J.K."/>
            <person name="Solomon K.V."/>
            <person name="De Groot R."/>
            <person name="Kuo A."/>
            <person name="Mondo S.J."/>
            <person name="Salamov A.A."/>
            <person name="Labutti K."/>
            <person name="Zhao Z."/>
            <person name="Chiniquy J."/>
            <person name="Barry K."/>
            <person name="Brewer H.M."/>
            <person name="Purvine S.O."/>
            <person name="Wright A.T."/>
            <person name="Boxma B."/>
            <person name="Van Alen T."/>
            <person name="Hackstein J.H."/>
            <person name="Baker S.E."/>
            <person name="Grigoriev I.V."/>
            <person name="O'Malley M.A."/>
        </authorList>
    </citation>
    <scope>NUCLEOTIDE SEQUENCE [LARGE SCALE GENOMIC DNA]</scope>
    <source>
        <strain evidence="6 7">G1</strain>
    </source>
</reference>
<evidence type="ECO:0000259" key="3">
    <source>
        <dbReference type="PROSITE" id="PS50003"/>
    </source>
</evidence>
<dbReference type="Pfam" id="PF00787">
    <property type="entry name" value="PX"/>
    <property type="match status" value="1"/>
</dbReference>